<gene>
    <name evidence="1" type="ORF">BTJ68_06420</name>
</gene>
<dbReference type="STRING" id="1157616.A0A1Z5TAU6"/>
<reference evidence="1 2" key="1">
    <citation type="submission" date="2017-01" db="EMBL/GenBank/DDBJ databases">
        <title>The recent genome duplication of the halophilic yeast Hortaea werneckii: insights from long-read sequencing.</title>
        <authorList>
            <person name="Sinha S."/>
            <person name="Flibotte S."/>
            <person name="Neira M."/>
            <person name="Lenassi M."/>
            <person name="Gostincar C."/>
            <person name="Stajich J.E."/>
            <person name="Nislow C.E."/>
        </authorList>
    </citation>
    <scope>NUCLEOTIDE SEQUENCE [LARGE SCALE GENOMIC DNA]</scope>
    <source>
        <strain evidence="1 2">EXF-2000</strain>
    </source>
</reference>
<dbReference type="VEuPathDB" id="FungiDB:BTJ68_06420"/>
<evidence type="ECO:0000313" key="1">
    <source>
        <dbReference type="EMBL" id="OTA33132.1"/>
    </source>
</evidence>
<dbReference type="EMBL" id="MUNK01000080">
    <property type="protein sequence ID" value="OTA33132.1"/>
    <property type="molecule type" value="Genomic_DNA"/>
</dbReference>
<protein>
    <submittedName>
        <fullName evidence="1">Uncharacterized protein</fullName>
    </submittedName>
</protein>
<dbReference type="Proteomes" id="UP000194280">
    <property type="component" value="Unassembled WGS sequence"/>
</dbReference>
<name>A0A1Z5TAU6_HORWE</name>
<sequence length="192" mass="20788">MPTKTRIANPLREAIFACFAATTCLVRPDLRRQLVLKTGDVDVAAPPDAMYDIGSAVWAGALNFSQHPDGKIAFSAPQGFIIYLDLIEMGGAGCIERIHATEALEEGSLASMSDLLLLRAVTVVDRGSDGDILDFEWLLSRVIETDKLPVIDGEELDWLYRAMAICLGEVGCLVVAAMLSEHNATEALLLLQ</sequence>
<organism evidence="1 2">
    <name type="scientific">Hortaea werneckii EXF-2000</name>
    <dbReference type="NCBI Taxonomy" id="1157616"/>
    <lineage>
        <taxon>Eukaryota</taxon>
        <taxon>Fungi</taxon>
        <taxon>Dikarya</taxon>
        <taxon>Ascomycota</taxon>
        <taxon>Pezizomycotina</taxon>
        <taxon>Dothideomycetes</taxon>
        <taxon>Dothideomycetidae</taxon>
        <taxon>Mycosphaerellales</taxon>
        <taxon>Teratosphaeriaceae</taxon>
        <taxon>Hortaea</taxon>
    </lineage>
</organism>
<evidence type="ECO:0000313" key="2">
    <source>
        <dbReference type="Proteomes" id="UP000194280"/>
    </source>
</evidence>
<dbReference type="OrthoDB" id="3942959at2759"/>
<accession>A0A1Z5TAU6</accession>
<proteinExistence type="predicted"/>
<dbReference type="InParanoid" id="A0A1Z5TAU6"/>
<comment type="caution">
    <text evidence="1">The sequence shown here is derived from an EMBL/GenBank/DDBJ whole genome shotgun (WGS) entry which is preliminary data.</text>
</comment>
<keyword evidence="2" id="KW-1185">Reference proteome</keyword>
<dbReference type="AlphaFoldDB" id="A0A1Z5TAU6"/>